<evidence type="ECO:0000313" key="1">
    <source>
        <dbReference type="EMBL" id="TCN47895.1"/>
    </source>
</evidence>
<dbReference type="RefSeq" id="WP_133033318.1">
    <property type="nucleotide sequence ID" value="NZ_BAABEI010000012.1"/>
</dbReference>
<name>A0A4R2D2R4_SHIGR</name>
<organism evidence="1 2">
    <name type="scientific">Shinella granuli</name>
    <dbReference type="NCBI Taxonomy" id="323621"/>
    <lineage>
        <taxon>Bacteria</taxon>
        <taxon>Pseudomonadati</taxon>
        <taxon>Pseudomonadota</taxon>
        <taxon>Alphaproteobacteria</taxon>
        <taxon>Hyphomicrobiales</taxon>
        <taxon>Rhizobiaceae</taxon>
        <taxon>Shinella</taxon>
    </lineage>
</organism>
<protein>
    <submittedName>
        <fullName evidence="1">Uncharacterized protein</fullName>
    </submittedName>
</protein>
<accession>A0A4R2D2R4</accession>
<dbReference type="AlphaFoldDB" id="A0A4R2D2R4"/>
<reference evidence="1 2" key="1">
    <citation type="submission" date="2019-03" db="EMBL/GenBank/DDBJ databases">
        <title>Genomic Encyclopedia of Type Strains, Phase IV (KMG-IV): sequencing the most valuable type-strain genomes for metagenomic binning, comparative biology and taxonomic classification.</title>
        <authorList>
            <person name="Goeker M."/>
        </authorList>
    </citation>
    <scope>NUCLEOTIDE SEQUENCE [LARGE SCALE GENOMIC DNA]</scope>
    <source>
        <strain evidence="1 2">DSM 18401</strain>
    </source>
</reference>
<dbReference type="Proteomes" id="UP000295351">
    <property type="component" value="Unassembled WGS sequence"/>
</dbReference>
<gene>
    <name evidence="1" type="ORF">EV665_102416</name>
</gene>
<proteinExistence type="predicted"/>
<dbReference type="EMBL" id="SLVX01000002">
    <property type="protein sequence ID" value="TCN47895.1"/>
    <property type="molecule type" value="Genomic_DNA"/>
</dbReference>
<comment type="caution">
    <text evidence="1">The sequence shown here is derived from an EMBL/GenBank/DDBJ whole genome shotgun (WGS) entry which is preliminary data.</text>
</comment>
<evidence type="ECO:0000313" key="2">
    <source>
        <dbReference type="Proteomes" id="UP000295351"/>
    </source>
</evidence>
<keyword evidence="2" id="KW-1185">Reference proteome</keyword>
<sequence length="71" mass="8078">MRERFSTSGLAGAYLDELLAAGVEARMEFRPRRALDPHPFLVSLDSEGRGEAFFTRPIEGVRSENRTRFHP</sequence>